<reference evidence="5" key="1">
    <citation type="submission" date="2020-11" db="EMBL/GenBank/DDBJ databases">
        <authorList>
            <person name="Tran Van P."/>
        </authorList>
    </citation>
    <scope>NUCLEOTIDE SEQUENCE</scope>
</reference>
<sequence length="367" mass="40963">MCARSIQLKCLHCLGILVIVVAFVAAQTSFRSPPVLTTDGMWLNFFDVPLRNGIYTVVAPKALRPNTDYHVAVSIHDSPDPVFVTVEIDGIQDSGGRIHSQKQQQIDSSDTRILQFPMGDLGQGSYNISVSGTGGVRFSNTTTLEYVRKSLSVFIQTDKAIYKPGQKVMFRAIVVDRKLRPSATTRIDVFVSEFSKTFKVAEYILPKFEVDIDLPPFATFRNSEVTAVITARYTYGKPVKGEATVSVSPLYKSPYLQPFYDEPLHKVASIDGRTTVKFNLAEELKYTYGKPVKGEATVSVSPLYKSPYLQPFYDEPLHKVASIDGRTTVKFNLAEELKLTDDFQREILFDVTVEEALTGRRQNTSGT</sequence>
<keyword evidence="2" id="KW-0882">Thioester bond</keyword>
<dbReference type="AlphaFoldDB" id="A0A7R9GHV8"/>
<gene>
    <name evidence="5" type="ORF">NMOB1V02_LOCUS10680</name>
</gene>
<evidence type="ECO:0000256" key="2">
    <source>
        <dbReference type="ARBA" id="ARBA00022966"/>
    </source>
</evidence>
<evidence type="ECO:0000313" key="6">
    <source>
        <dbReference type="Proteomes" id="UP000678499"/>
    </source>
</evidence>
<evidence type="ECO:0000313" key="5">
    <source>
        <dbReference type="EMBL" id="CAD7283062.1"/>
    </source>
</evidence>
<dbReference type="Gene3D" id="2.60.40.1940">
    <property type="match status" value="2"/>
</dbReference>
<dbReference type="Gene3D" id="2.60.40.1930">
    <property type="match status" value="1"/>
</dbReference>
<keyword evidence="6" id="KW-1185">Reference proteome</keyword>
<dbReference type="Proteomes" id="UP000678499">
    <property type="component" value="Unassembled WGS sequence"/>
</dbReference>
<keyword evidence="1 3" id="KW-0732">Signal</keyword>
<dbReference type="EMBL" id="CAJPEX010004747">
    <property type="protein sequence ID" value="CAG0923214.1"/>
    <property type="molecule type" value="Genomic_DNA"/>
</dbReference>
<evidence type="ECO:0000256" key="1">
    <source>
        <dbReference type="ARBA" id="ARBA00022729"/>
    </source>
</evidence>
<dbReference type="InterPro" id="IPR041555">
    <property type="entry name" value="MG3"/>
</dbReference>
<name>A0A7R9GHV8_9CRUS</name>
<accession>A0A7R9GHV8</accession>
<protein>
    <recommendedName>
        <fullName evidence="4">Macroglobulin domain-containing protein</fullName>
    </recommendedName>
</protein>
<dbReference type="EMBL" id="OA886784">
    <property type="protein sequence ID" value="CAD7283062.1"/>
    <property type="molecule type" value="Genomic_DNA"/>
</dbReference>
<proteinExistence type="predicted"/>
<dbReference type="Pfam" id="PF17791">
    <property type="entry name" value="MG3"/>
    <property type="match status" value="1"/>
</dbReference>
<evidence type="ECO:0000259" key="4">
    <source>
        <dbReference type="Pfam" id="PF17791"/>
    </source>
</evidence>
<dbReference type="OrthoDB" id="9998011at2759"/>
<feature type="chain" id="PRO_5036210769" description="Macroglobulin domain-containing protein" evidence="3">
    <location>
        <begin position="27"/>
        <end position="367"/>
    </location>
</feature>
<feature type="signal peptide" evidence="3">
    <location>
        <begin position="1"/>
        <end position="26"/>
    </location>
</feature>
<dbReference type="PANTHER" id="PTHR11412">
    <property type="entry name" value="MACROGLOBULIN / COMPLEMENT"/>
    <property type="match status" value="1"/>
</dbReference>
<feature type="domain" description="Macroglobulin" evidence="4">
    <location>
        <begin position="202"/>
        <end position="281"/>
    </location>
</feature>
<dbReference type="Gene3D" id="2.60.40.2950">
    <property type="match status" value="1"/>
</dbReference>
<organism evidence="5">
    <name type="scientific">Notodromas monacha</name>
    <dbReference type="NCBI Taxonomy" id="399045"/>
    <lineage>
        <taxon>Eukaryota</taxon>
        <taxon>Metazoa</taxon>
        <taxon>Ecdysozoa</taxon>
        <taxon>Arthropoda</taxon>
        <taxon>Crustacea</taxon>
        <taxon>Oligostraca</taxon>
        <taxon>Ostracoda</taxon>
        <taxon>Podocopa</taxon>
        <taxon>Podocopida</taxon>
        <taxon>Cypridocopina</taxon>
        <taxon>Cypridoidea</taxon>
        <taxon>Cyprididae</taxon>
        <taxon>Notodromas</taxon>
    </lineage>
</organism>
<dbReference type="InterPro" id="IPR050473">
    <property type="entry name" value="A2M/Complement_sys"/>
</dbReference>
<evidence type="ECO:0000256" key="3">
    <source>
        <dbReference type="SAM" id="SignalP"/>
    </source>
</evidence>
<feature type="non-terminal residue" evidence="5">
    <location>
        <position position="367"/>
    </location>
</feature>
<dbReference type="PANTHER" id="PTHR11412:SF136">
    <property type="entry name" value="CD109 ANTIGEN"/>
    <property type="match status" value="1"/>
</dbReference>